<dbReference type="SFLD" id="SFLDS00029">
    <property type="entry name" value="Radical_SAM"/>
    <property type="match status" value="1"/>
</dbReference>
<evidence type="ECO:0000256" key="4">
    <source>
        <dbReference type="ARBA" id="ARBA00022723"/>
    </source>
</evidence>
<dbReference type="Pfam" id="PF04055">
    <property type="entry name" value="Radical_SAM"/>
    <property type="match status" value="1"/>
</dbReference>
<reference evidence="8 9" key="1">
    <citation type="submission" date="2018-03" db="EMBL/GenBank/DDBJ databases">
        <title>Genomic Encyclopedia of Archaeal and Bacterial Type Strains, Phase II (KMG-II): from individual species to whole genera.</title>
        <authorList>
            <person name="Goeker M."/>
        </authorList>
    </citation>
    <scope>NUCLEOTIDE SEQUENCE [LARGE SCALE GENOMIC DNA]</scope>
    <source>
        <strain evidence="8 9">DSM 24859</strain>
    </source>
</reference>
<dbReference type="InterPro" id="IPR007197">
    <property type="entry name" value="rSAM"/>
</dbReference>
<evidence type="ECO:0000256" key="5">
    <source>
        <dbReference type="ARBA" id="ARBA00023004"/>
    </source>
</evidence>
<evidence type="ECO:0000256" key="1">
    <source>
        <dbReference type="ARBA" id="ARBA00001966"/>
    </source>
</evidence>
<proteinExistence type="predicted"/>
<dbReference type="GO" id="GO:0003824">
    <property type="term" value="F:catalytic activity"/>
    <property type="evidence" value="ECO:0007669"/>
    <property type="project" value="InterPro"/>
</dbReference>
<dbReference type="PANTHER" id="PTHR43787">
    <property type="entry name" value="FEMO COFACTOR BIOSYNTHESIS PROTEIN NIFB-RELATED"/>
    <property type="match status" value="1"/>
</dbReference>
<dbReference type="Gene3D" id="3.20.20.70">
    <property type="entry name" value="Aldolase class I"/>
    <property type="match status" value="1"/>
</dbReference>
<evidence type="ECO:0000259" key="7">
    <source>
        <dbReference type="PROSITE" id="PS51918"/>
    </source>
</evidence>
<keyword evidence="3" id="KW-0949">S-adenosyl-L-methionine</keyword>
<dbReference type="InterPro" id="IPR023885">
    <property type="entry name" value="4Fe4S-binding_SPASM_dom"/>
</dbReference>
<name>A0A2P8HTB3_CHINA</name>
<dbReference type="SFLD" id="SFLDG01067">
    <property type="entry name" value="SPASM/twitch_domain_containing"/>
    <property type="match status" value="1"/>
</dbReference>
<dbReference type="PROSITE" id="PS51918">
    <property type="entry name" value="RADICAL_SAM"/>
    <property type="match status" value="1"/>
</dbReference>
<dbReference type="RefSeq" id="WP_106526700.1">
    <property type="nucleotide sequence ID" value="NZ_PYAW01000001.1"/>
</dbReference>
<comment type="caution">
    <text evidence="8">The sequence shown here is derived from an EMBL/GenBank/DDBJ whole genome shotgun (WGS) entry which is preliminary data.</text>
</comment>
<evidence type="ECO:0000256" key="6">
    <source>
        <dbReference type="ARBA" id="ARBA00023014"/>
    </source>
</evidence>
<keyword evidence="9" id="KW-1185">Reference proteome</keyword>
<dbReference type="NCBIfam" id="TIGR04085">
    <property type="entry name" value="rSAM_more_4Fe4S"/>
    <property type="match status" value="1"/>
</dbReference>
<keyword evidence="5" id="KW-0408">Iron</keyword>
<dbReference type="InterPro" id="IPR058240">
    <property type="entry name" value="rSAM_sf"/>
</dbReference>
<dbReference type="GO" id="GO:0051539">
    <property type="term" value="F:4 iron, 4 sulfur cluster binding"/>
    <property type="evidence" value="ECO:0007669"/>
    <property type="project" value="UniProtKB-KW"/>
</dbReference>
<sequence length="437" mass="50252">MKLSHFNNAVGYKDKVVLYNSRSNKFLLVEPMLQALMEAGKTSSNIEELANYHPKFYKALQTKGFIVEETLDEIQEVKDWSAKIDGNENTYHLVINPTMNCNFKCWYCYESHIKDSKMTESTLDNLKKHIVAVLQNKPGLKYFHVDWFGGEPLLFFDKVIDPILEYGTKICQEYGVAFSTSFTTNAFLINPAMIERFKLYKITDFQITLDGNRETHNKVRFVNAKRGSYDEIVANVAALCTAGFHVTQRINYTKDTLNNLESIADDLQKVPREFRHNISISLHKVWQVEDDTLNDRVTELIQYFISAGFYAAYGGTPDNVRHSCYADKRNHATINYNGEVYKCTARNFSSETREGLLNDDGSITWNEKFEKRMNIKFKNKPCLSCPIMPICNGGCSQVALESNGEDYCVYDFKDHLKKEVVLNKFLETLNTRALKIA</sequence>
<dbReference type="CDD" id="cd01335">
    <property type="entry name" value="Radical_SAM"/>
    <property type="match status" value="1"/>
</dbReference>
<evidence type="ECO:0000256" key="2">
    <source>
        <dbReference type="ARBA" id="ARBA00022485"/>
    </source>
</evidence>
<dbReference type="OrthoDB" id="9808591at2"/>
<evidence type="ECO:0000313" key="8">
    <source>
        <dbReference type="EMBL" id="PSL49469.1"/>
    </source>
</evidence>
<accession>A0A2P8HTB3</accession>
<evidence type="ECO:0000313" key="9">
    <source>
        <dbReference type="Proteomes" id="UP000240971"/>
    </source>
</evidence>
<dbReference type="Proteomes" id="UP000240971">
    <property type="component" value="Unassembled WGS sequence"/>
</dbReference>
<dbReference type="SUPFAM" id="SSF102114">
    <property type="entry name" value="Radical SAM enzymes"/>
    <property type="match status" value="1"/>
</dbReference>
<keyword evidence="6" id="KW-0411">Iron-sulfur</keyword>
<dbReference type="AlphaFoldDB" id="A0A2P8HTB3"/>
<gene>
    <name evidence="8" type="ORF">CLV51_101802</name>
</gene>
<feature type="domain" description="Radical SAM core" evidence="7">
    <location>
        <begin position="85"/>
        <end position="310"/>
    </location>
</feature>
<comment type="cofactor">
    <cofactor evidence="1">
        <name>[4Fe-4S] cluster</name>
        <dbReference type="ChEBI" id="CHEBI:49883"/>
    </cofactor>
</comment>
<dbReference type="PANTHER" id="PTHR43787:SF3">
    <property type="entry name" value="ARYLSULFATASE REGULATORY PROTEIN"/>
    <property type="match status" value="1"/>
</dbReference>
<protein>
    <recommendedName>
        <fullName evidence="7">Radical SAM core domain-containing protein</fullName>
    </recommendedName>
</protein>
<keyword evidence="4" id="KW-0479">Metal-binding</keyword>
<dbReference type="GO" id="GO:0046872">
    <property type="term" value="F:metal ion binding"/>
    <property type="evidence" value="ECO:0007669"/>
    <property type="project" value="UniProtKB-KW"/>
</dbReference>
<keyword evidence="2" id="KW-0004">4Fe-4S</keyword>
<dbReference type="InterPro" id="IPR013785">
    <property type="entry name" value="Aldolase_TIM"/>
</dbReference>
<dbReference type="EMBL" id="PYAW01000001">
    <property type="protein sequence ID" value="PSL49469.1"/>
    <property type="molecule type" value="Genomic_DNA"/>
</dbReference>
<dbReference type="UniPathway" id="UPA00782"/>
<organism evidence="8 9">
    <name type="scientific">Chitinophaga niastensis</name>
    <dbReference type="NCBI Taxonomy" id="536980"/>
    <lineage>
        <taxon>Bacteria</taxon>
        <taxon>Pseudomonadati</taxon>
        <taxon>Bacteroidota</taxon>
        <taxon>Chitinophagia</taxon>
        <taxon>Chitinophagales</taxon>
        <taxon>Chitinophagaceae</taxon>
        <taxon>Chitinophaga</taxon>
    </lineage>
</organism>
<evidence type="ECO:0000256" key="3">
    <source>
        <dbReference type="ARBA" id="ARBA00022691"/>
    </source>
</evidence>